<evidence type="ECO:0000256" key="4">
    <source>
        <dbReference type="ARBA" id="ARBA00022679"/>
    </source>
</evidence>
<evidence type="ECO:0000256" key="6">
    <source>
        <dbReference type="ARBA" id="ARBA00022777"/>
    </source>
</evidence>
<dbReference type="EMBL" id="CP100595">
    <property type="protein sequence ID" value="UTJ06923.1"/>
    <property type="molecule type" value="Genomic_DNA"/>
</dbReference>
<dbReference type="SMART" id="SM00387">
    <property type="entry name" value="HATPase_c"/>
    <property type="match status" value="1"/>
</dbReference>
<accession>A0ABY5E882</accession>
<dbReference type="CDD" id="cd00082">
    <property type="entry name" value="HisKA"/>
    <property type="match status" value="1"/>
</dbReference>
<dbReference type="InterPro" id="IPR036890">
    <property type="entry name" value="HATPase_C_sf"/>
</dbReference>
<dbReference type="InterPro" id="IPR003661">
    <property type="entry name" value="HisK_dim/P_dom"/>
</dbReference>
<evidence type="ECO:0000259" key="9">
    <source>
        <dbReference type="PROSITE" id="PS50109"/>
    </source>
</evidence>
<keyword evidence="11" id="KW-1185">Reference proteome</keyword>
<dbReference type="Gene3D" id="1.10.287.130">
    <property type="match status" value="1"/>
</dbReference>
<dbReference type="InterPro" id="IPR003594">
    <property type="entry name" value="HATPase_dom"/>
</dbReference>
<dbReference type="InterPro" id="IPR036097">
    <property type="entry name" value="HisK_dim/P_sf"/>
</dbReference>
<dbReference type="Gene3D" id="3.30.565.10">
    <property type="entry name" value="Histidine kinase-like ATPase, C-terminal domain"/>
    <property type="match status" value="1"/>
</dbReference>
<dbReference type="EC" id="2.7.13.3" evidence="2"/>
<dbReference type="PRINTS" id="PR00344">
    <property type="entry name" value="BCTRLSENSOR"/>
</dbReference>
<proteinExistence type="predicted"/>
<organism evidence="10 11">
    <name type="scientific">Arcobacter roscoffensis</name>
    <dbReference type="NCBI Taxonomy" id="2961520"/>
    <lineage>
        <taxon>Bacteria</taxon>
        <taxon>Pseudomonadati</taxon>
        <taxon>Campylobacterota</taxon>
        <taxon>Epsilonproteobacteria</taxon>
        <taxon>Campylobacterales</taxon>
        <taxon>Arcobacteraceae</taxon>
        <taxon>Arcobacter</taxon>
    </lineage>
</organism>
<keyword evidence="7" id="KW-0067">ATP-binding</keyword>
<dbReference type="SUPFAM" id="SSF55874">
    <property type="entry name" value="ATPase domain of HSP90 chaperone/DNA topoisomerase II/histidine kinase"/>
    <property type="match status" value="1"/>
</dbReference>
<evidence type="ECO:0000256" key="8">
    <source>
        <dbReference type="ARBA" id="ARBA00023012"/>
    </source>
</evidence>
<dbReference type="RefSeq" id="WP_254577102.1">
    <property type="nucleotide sequence ID" value="NZ_CP100595.1"/>
</dbReference>
<protein>
    <recommendedName>
        <fullName evidence="2">histidine kinase</fullName>
        <ecNumber evidence="2">2.7.13.3</ecNumber>
    </recommendedName>
</protein>
<keyword evidence="4" id="KW-0808">Transferase</keyword>
<reference evidence="10" key="1">
    <citation type="submission" date="2022-07" db="EMBL/GenBank/DDBJ databases">
        <title>Arcobacter roscoffensis sp. nov., a marine bacterium isolated from coastal seawater collected from Roscoff, France.</title>
        <authorList>
            <person name="Pascual J."/>
            <person name="Lepeaux C."/>
            <person name="Methner A."/>
            <person name="Overmann J."/>
        </authorList>
    </citation>
    <scope>NUCLEOTIDE SEQUENCE</scope>
    <source>
        <strain evidence="10">ARW1-2F2</strain>
    </source>
</reference>
<evidence type="ECO:0000256" key="7">
    <source>
        <dbReference type="ARBA" id="ARBA00022840"/>
    </source>
</evidence>
<evidence type="ECO:0000256" key="3">
    <source>
        <dbReference type="ARBA" id="ARBA00022553"/>
    </source>
</evidence>
<evidence type="ECO:0000256" key="1">
    <source>
        <dbReference type="ARBA" id="ARBA00000085"/>
    </source>
</evidence>
<dbReference type="PANTHER" id="PTHR43065:SF10">
    <property type="entry name" value="PEROXIDE STRESS-ACTIVATED HISTIDINE KINASE MAK3"/>
    <property type="match status" value="1"/>
</dbReference>
<keyword evidence="6 10" id="KW-0418">Kinase</keyword>
<evidence type="ECO:0000256" key="2">
    <source>
        <dbReference type="ARBA" id="ARBA00012438"/>
    </source>
</evidence>
<feature type="domain" description="Histidine kinase" evidence="9">
    <location>
        <begin position="50"/>
        <end position="265"/>
    </location>
</feature>
<sequence>MTQKNLIDKLENENLELKKLLIEEKKKNKIKDELCIQQSKMAAMGEMIGNIAHQWRQPLMELSSVLMVLESKIELNGKISNSEVLEAIKKSDKLTKHMSNTIDDFRSFFSKEKEKVKFIISDQIKRVVNILSTTLNNKDIKVNIVIKSNPIILGFKNEYSQALINIITNAKDELINRKIENGHIDVKVYEENGFCITEVSDNAGGIKPEYINEIFKPFVTFDKKNGTGIGLFMTKLIVENNMNGKIVVQNENNGAKFKISLPIKS</sequence>
<name>A0ABY5E882_9BACT</name>
<comment type="catalytic activity">
    <reaction evidence="1">
        <text>ATP + protein L-histidine = ADP + protein N-phospho-L-histidine.</text>
        <dbReference type="EC" id="2.7.13.3"/>
    </reaction>
</comment>
<keyword evidence="3" id="KW-0597">Phosphoprotein</keyword>
<dbReference type="PANTHER" id="PTHR43065">
    <property type="entry name" value="SENSOR HISTIDINE KINASE"/>
    <property type="match status" value="1"/>
</dbReference>
<dbReference type="SUPFAM" id="SSF47384">
    <property type="entry name" value="Homodimeric domain of signal transducing histidine kinase"/>
    <property type="match status" value="1"/>
</dbReference>
<dbReference type="GO" id="GO:0016301">
    <property type="term" value="F:kinase activity"/>
    <property type="evidence" value="ECO:0007669"/>
    <property type="project" value="UniProtKB-KW"/>
</dbReference>
<keyword evidence="5" id="KW-0547">Nucleotide-binding</keyword>
<keyword evidence="8" id="KW-0902">Two-component regulatory system</keyword>
<evidence type="ECO:0000313" key="11">
    <source>
        <dbReference type="Proteomes" id="UP001060012"/>
    </source>
</evidence>
<gene>
    <name evidence="10" type="ORF">NJU99_02195</name>
</gene>
<dbReference type="PROSITE" id="PS50109">
    <property type="entry name" value="HIS_KIN"/>
    <property type="match status" value="1"/>
</dbReference>
<dbReference type="InterPro" id="IPR004358">
    <property type="entry name" value="Sig_transdc_His_kin-like_C"/>
</dbReference>
<dbReference type="InterPro" id="IPR005467">
    <property type="entry name" value="His_kinase_dom"/>
</dbReference>
<evidence type="ECO:0000256" key="5">
    <source>
        <dbReference type="ARBA" id="ARBA00022741"/>
    </source>
</evidence>
<evidence type="ECO:0000313" key="10">
    <source>
        <dbReference type="EMBL" id="UTJ06923.1"/>
    </source>
</evidence>
<dbReference type="Proteomes" id="UP001060012">
    <property type="component" value="Chromosome"/>
</dbReference>
<dbReference type="Pfam" id="PF02518">
    <property type="entry name" value="HATPase_c"/>
    <property type="match status" value="1"/>
</dbReference>